<feature type="chain" id="PRO_5015307377" evidence="1">
    <location>
        <begin position="29"/>
        <end position="263"/>
    </location>
</feature>
<sequence length="263" mass="28491">MSKARKMDPMMRNAVIAAVMMLPAAAMAQNEQKMLYAQCSAGQGCECQLSNVTLTEAAVLLAVPRPQGEFTLVREGNALTLDPRSIDDLHRSYGGSGQCEIDLFPNEPDGGSGGIVPRDGLWQIALDDVQLTQCNPMVSQMLTASGVLNQPPQSHRIEWGGEFDPRQLDRMNEPGQRIEWRRSGPNSFTGEIFEVNTCQGADPCTDTSVDVSATITSPTTIRSETVLSLLTMMGDAGGMAEMQALGLASCRARMMFDMTHQSD</sequence>
<reference evidence="2 3" key="1">
    <citation type="submission" date="2018-03" db="EMBL/GenBank/DDBJ databases">
        <authorList>
            <person name="Keele B.F."/>
        </authorList>
    </citation>
    <scope>NUCLEOTIDE SEQUENCE [LARGE SCALE GENOMIC DNA]</scope>
    <source>
        <strain evidence="2 3">CeCT 8812</strain>
    </source>
</reference>
<evidence type="ECO:0000256" key="1">
    <source>
        <dbReference type="SAM" id="SignalP"/>
    </source>
</evidence>
<dbReference type="EMBL" id="OMKW01000001">
    <property type="protein sequence ID" value="SPF28335.1"/>
    <property type="molecule type" value="Genomic_DNA"/>
</dbReference>
<evidence type="ECO:0000313" key="2">
    <source>
        <dbReference type="EMBL" id="SPF28335.1"/>
    </source>
</evidence>
<dbReference type="Proteomes" id="UP000244932">
    <property type="component" value="Unassembled WGS sequence"/>
</dbReference>
<accession>A0A2R8A870</accession>
<keyword evidence="1" id="KW-0732">Signal</keyword>
<gene>
    <name evidence="2" type="ORF">POI8812_00633</name>
</gene>
<protein>
    <submittedName>
        <fullName evidence="2">Uncharacterized protein</fullName>
    </submittedName>
</protein>
<keyword evidence="3" id="KW-1185">Reference proteome</keyword>
<organism evidence="2 3">
    <name type="scientific">Pontivivens insulae</name>
    <dbReference type="NCBI Taxonomy" id="1639689"/>
    <lineage>
        <taxon>Bacteria</taxon>
        <taxon>Pseudomonadati</taxon>
        <taxon>Pseudomonadota</taxon>
        <taxon>Alphaproteobacteria</taxon>
        <taxon>Rhodobacterales</taxon>
        <taxon>Paracoccaceae</taxon>
        <taxon>Pontivivens</taxon>
    </lineage>
</organism>
<dbReference type="AlphaFoldDB" id="A0A2R8A870"/>
<name>A0A2R8A870_9RHOB</name>
<proteinExistence type="predicted"/>
<feature type="signal peptide" evidence="1">
    <location>
        <begin position="1"/>
        <end position="28"/>
    </location>
</feature>
<evidence type="ECO:0000313" key="3">
    <source>
        <dbReference type="Proteomes" id="UP000244932"/>
    </source>
</evidence>